<organism evidence="2 3">
    <name type="scientific">Reticulibacter mediterranei</name>
    <dbReference type="NCBI Taxonomy" id="2778369"/>
    <lineage>
        <taxon>Bacteria</taxon>
        <taxon>Bacillati</taxon>
        <taxon>Chloroflexota</taxon>
        <taxon>Ktedonobacteria</taxon>
        <taxon>Ktedonobacterales</taxon>
        <taxon>Reticulibacteraceae</taxon>
        <taxon>Reticulibacter</taxon>
    </lineage>
</organism>
<proteinExistence type="predicted"/>
<evidence type="ECO:0000313" key="2">
    <source>
        <dbReference type="EMBL" id="GHO93245.1"/>
    </source>
</evidence>
<feature type="domain" description="Cupin type-2" evidence="1">
    <location>
        <begin position="40"/>
        <end position="96"/>
    </location>
</feature>
<dbReference type="Proteomes" id="UP000597444">
    <property type="component" value="Unassembled WGS sequence"/>
</dbReference>
<sequence>MTQPIIVADQQARGEGQHPISAIGLTFDIHEWSGSGPDYLHIHYSDDEAWHILEGTLTFRFSDRIVEAPAGTTVFVPAGVPHTYYEAAGPTRYLIIMTPRLRELIAALHGAPRSEHNAITRQFASEIVE</sequence>
<dbReference type="SUPFAM" id="SSF51182">
    <property type="entry name" value="RmlC-like cupins"/>
    <property type="match status" value="1"/>
</dbReference>
<evidence type="ECO:0000259" key="1">
    <source>
        <dbReference type="Pfam" id="PF07883"/>
    </source>
</evidence>
<keyword evidence="3" id="KW-1185">Reference proteome</keyword>
<dbReference type="Pfam" id="PF07883">
    <property type="entry name" value="Cupin_2"/>
    <property type="match status" value="1"/>
</dbReference>
<dbReference type="EMBL" id="BNJK01000001">
    <property type="protein sequence ID" value="GHO93245.1"/>
    <property type="molecule type" value="Genomic_DNA"/>
</dbReference>
<comment type="caution">
    <text evidence="2">The sequence shown here is derived from an EMBL/GenBank/DDBJ whole genome shotgun (WGS) entry which is preliminary data.</text>
</comment>
<dbReference type="InterPro" id="IPR013096">
    <property type="entry name" value="Cupin_2"/>
</dbReference>
<accession>A0A8J3IIU1</accession>
<reference evidence="2" key="1">
    <citation type="submission" date="2020-10" db="EMBL/GenBank/DDBJ databases">
        <title>Taxonomic study of unclassified bacteria belonging to the class Ktedonobacteria.</title>
        <authorList>
            <person name="Yabe S."/>
            <person name="Wang C.M."/>
            <person name="Zheng Y."/>
            <person name="Sakai Y."/>
            <person name="Cavaletti L."/>
            <person name="Monciardini P."/>
            <person name="Donadio S."/>
        </authorList>
    </citation>
    <scope>NUCLEOTIDE SEQUENCE</scope>
    <source>
        <strain evidence="2">ID150040</strain>
    </source>
</reference>
<dbReference type="AlphaFoldDB" id="A0A8J3IIU1"/>
<dbReference type="Gene3D" id="2.60.120.10">
    <property type="entry name" value="Jelly Rolls"/>
    <property type="match status" value="1"/>
</dbReference>
<protein>
    <recommendedName>
        <fullName evidence="1">Cupin type-2 domain-containing protein</fullName>
    </recommendedName>
</protein>
<evidence type="ECO:0000313" key="3">
    <source>
        <dbReference type="Proteomes" id="UP000597444"/>
    </source>
</evidence>
<dbReference type="InterPro" id="IPR011051">
    <property type="entry name" value="RmlC_Cupin_sf"/>
</dbReference>
<name>A0A8J3IIU1_9CHLR</name>
<dbReference type="InterPro" id="IPR014710">
    <property type="entry name" value="RmlC-like_jellyroll"/>
</dbReference>
<gene>
    <name evidence="2" type="ORF">KSF_032930</name>
</gene>
<dbReference type="RefSeq" id="WP_220204038.1">
    <property type="nucleotide sequence ID" value="NZ_BNJK01000001.1"/>
</dbReference>